<evidence type="ECO:0000256" key="1">
    <source>
        <dbReference type="ARBA" id="ARBA00022679"/>
    </source>
</evidence>
<name>L1JS03_GUITC</name>
<evidence type="ECO:0000313" key="2">
    <source>
        <dbReference type="EMBL" id="EKX50970.1"/>
    </source>
</evidence>
<dbReference type="OrthoDB" id="1862401at2759"/>
<keyword evidence="1" id="KW-0808">Transferase</keyword>
<dbReference type="Pfam" id="PF02458">
    <property type="entry name" value="Transferase"/>
    <property type="match status" value="1"/>
</dbReference>
<reference evidence="3" key="3">
    <citation type="submission" date="2015-06" db="UniProtKB">
        <authorList>
            <consortium name="EnsemblProtists"/>
        </authorList>
    </citation>
    <scope>IDENTIFICATION</scope>
</reference>
<dbReference type="Gene3D" id="3.30.559.10">
    <property type="entry name" value="Chloramphenicol acetyltransferase-like domain"/>
    <property type="match status" value="2"/>
</dbReference>
<sequence length="386" mass="43045">MREDGEGVDLKLKEDEDDIEFVYIEDVQEDESREEELPLHNIDLVTCSSWILDPVWFFKGNLDPSSLKRSLSRFLRLFPALSGRLGPSSVKLSNQGVPFTTRRRARGSGYDYVQEEPRRGEFTDVRGYEGVLAGTEPIMTVMVTNFRDSTSALGVAISHVIGDGFTLYSLVALWCDLHNDGTCSGEYSMDRTELIRRTNPDGRRGTRAAFPADSLREIHNFCQQHVGERRRMFRFSSEELATLKASVPCADGRRPTTNEALIARACKLCGGRGGRKDNGPVQLMMIANLRGRSETFSPGYLGNACTSLVGFCPAKPRTSELRQLLSSFKNVGDLVRERQSCDALVRYFVGWLTGLEDGLVLPGPVDYSRPLVATNCQVSLPAERVR</sequence>
<keyword evidence="4" id="KW-1185">Reference proteome</keyword>
<dbReference type="PaxDb" id="55529-EKX50970"/>
<gene>
    <name evidence="2" type="ORF">GUITHDRAFT_103553</name>
</gene>
<dbReference type="HOGENOM" id="CLU_716571_0_0_1"/>
<protein>
    <submittedName>
        <fullName evidence="2 3">Uncharacterized protein</fullName>
    </submittedName>
</protein>
<evidence type="ECO:0000313" key="4">
    <source>
        <dbReference type="Proteomes" id="UP000011087"/>
    </source>
</evidence>
<organism evidence="2">
    <name type="scientific">Guillardia theta (strain CCMP2712)</name>
    <name type="common">Cryptophyte</name>
    <dbReference type="NCBI Taxonomy" id="905079"/>
    <lineage>
        <taxon>Eukaryota</taxon>
        <taxon>Cryptophyceae</taxon>
        <taxon>Pyrenomonadales</taxon>
        <taxon>Geminigeraceae</taxon>
        <taxon>Guillardia</taxon>
    </lineage>
</organism>
<dbReference type="KEGG" id="gtt:GUITHDRAFT_103553"/>
<dbReference type="InterPro" id="IPR050317">
    <property type="entry name" value="Plant_Fungal_Acyltransferase"/>
</dbReference>
<evidence type="ECO:0000313" key="3">
    <source>
        <dbReference type="EnsemblProtists" id="EKX50970"/>
    </source>
</evidence>
<reference evidence="2 4" key="1">
    <citation type="journal article" date="2012" name="Nature">
        <title>Algal genomes reveal evolutionary mosaicism and the fate of nucleomorphs.</title>
        <authorList>
            <consortium name="DOE Joint Genome Institute"/>
            <person name="Curtis B.A."/>
            <person name="Tanifuji G."/>
            <person name="Burki F."/>
            <person name="Gruber A."/>
            <person name="Irimia M."/>
            <person name="Maruyama S."/>
            <person name="Arias M.C."/>
            <person name="Ball S.G."/>
            <person name="Gile G.H."/>
            <person name="Hirakawa Y."/>
            <person name="Hopkins J.F."/>
            <person name="Kuo A."/>
            <person name="Rensing S.A."/>
            <person name="Schmutz J."/>
            <person name="Symeonidi A."/>
            <person name="Elias M."/>
            <person name="Eveleigh R.J."/>
            <person name="Herman E.K."/>
            <person name="Klute M.J."/>
            <person name="Nakayama T."/>
            <person name="Obornik M."/>
            <person name="Reyes-Prieto A."/>
            <person name="Armbrust E.V."/>
            <person name="Aves S.J."/>
            <person name="Beiko R.G."/>
            <person name="Coutinho P."/>
            <person name="Dacks J.B."/>
            <person name="Durnford D.G."/>
            <person name="Fast N.M."/>
            <person name="Green B.R."/>
            <person name="Grisdale C.J."/>
            <person name="Hempel F."/>
            <person name="Henrissat B."/>
            <person name="Hoppner M.P."/>
            <person name="Ishida K."/>
            <person name="Kim E."/>
            <person name="Koreny L."/>
            <person name="Kroth P.G."/>
            <person name="Liu Y."/>
            <person name="Malik S.B."/>
            <person name="Maier U.G."/>
            <person name="McRose D."/>
            <person name="Mock T."/>
            <person name="Neilson J.A."/>
            <person name="Onodera N.T."/>
            <person name="Poole A.M."/>
            <person name="Pritham E.J."/>
            <person name="Richards T.A."/>
            <person name="Rocap G."/>
            <person name="Roy S.W."/>
            <person name="Sarai C."/>
            <person name="Schaack S."/>
            <person name="Shirato S."/>
            <person name="Slamovits C.H."/>
            <person name="Spencer D.F."/>
            <person name="Suzuki S."/>
            <person name="Worden A.Z."/>
            <person name="Zauner S."/>
            <person name="Barry K."/>
            <person name="Bell C."/>
            <person name="Bharti A.K."/>
            <person name="Crow J.A."/>
            <person name="Grimwood J."/>
            <person name="Kramer R."/>
            <person name="Lindquist E."/>
            <person name="Lucas S."/>
            <person name="Salamov A."/>
            <person name="McFadden G.I."/>
            <person name="Lane C.E."/>
            <person name="Keeling P.J."/>
            <person name="Gray M.W."/>
            <person name="Grigoriev I.V."/>
            <person name="Archibald J.M."/>
        </authorList>
    </citation>
    <scope>NUCLEOTIDE SEQUENCE</scope>
    <source>
        <strain evidence="2 4">CCMP2712</strain>
    </source>
</reference>
<dbReference type="InterPro" id="IPR023213">
    <property type="entry name" value="CAT-like_dom_sf"/>
</dbReference>
<dbReference type="GeneID" id="17307679"/>
<dbReference type="PANTHER" id="PTHR31642">
    <property type="entry name" value="TRICHOTHECENE 3-O-ACETYLTRANSFERASE"/>
    <property type="match status" value="1"/>
</dbReference>
<reference evidence="4" key="2">
    <citation type="submission" date="2012-11" db="EMBL/GenBank/DDBJ databases">
        <authorList>
            <person name="Kuo A."/>
            <person name="Curtis B.A."/>
            <person name="Tanifuji G."/>
            <person name="Burki F."/>
            <person name="Gruber A."/>
            <person name="Irimia M."/>
            <person name="Maruyama S."/>
            <person name="Arias M.C."/>
            <person name="Ball S.G."/>
            <person name="Gile G.H."/>
            <person name="Hirakawa Y."/>
            <person name="Hopkins J.F."/>
            <person name="Rensing S.A."/>
            <person name="Schmutz J."/>
            <person name="Symeonidi A."/>
            <person name="Elias M."/>
            <person name="Eveleigh R.J."/>
            <person name="Herman E.K."/>
            <person name="Klute M.J."/>
            <person name="Nakayama T."/>
            <person name="Obornik M."/>
            <person name="Reyes-Prieto A."/>
            <person name="Armbrust E.V."/>
            <person name="Aves S.J."/>
            <person name="Beiko R.G."/>
            <person name="Coutinho P."/>
            <person name="Dacks J.B."/>
            <person name="Durnford D.G."/>
            <person name="Fast N.M."/>
            <person name="Green B.R."/>
            <person name="Grisdale C."/>
            <person name="Hempe F."/>
            <person name="Henrissat B."/>
            <person name="Hoppner M.P."/>
            <person name="Ishida K.-I."/>
            <person name="Kim E."/>
            <person name="Koreny L."/>
            <person name="Kroth P.G."/>
            <person name="Liu Y."/>
            <person name="Malik S.-B."/>
            <person name="Maier U.G."/>
            <person name="McRose D."/>
            <person name="Mock T."/>
            <person name="Neilson J.A."/>
            <person name="Onodera N.T."/>
            <person name="Poole A.M."/>
            <person name="Pritham E.J."/>
            <person name="Richards T.A."/>
            <person name="Rocap G."/>
            <person name="Roy S.W."/>
            <person name="Sarai C."/>
            <person name="Schaack S."/>
            <person name="Shirato S."/>
            <person name="Slamovits C.H."/>
            <person name="Spencer D.F."/>
            <person name="Suzuki S."/>
            <person name="Worden A.Z."/>
            <person name="Zauner S."/>
            <person name="Barry K."/>
            <person name="Bell C."/>
            <person name="Bharti A.K."/>
            <person name="Crow J.A."/>
            <person name="Grimwood J."/>
            <person name="Kramer R."/>
            <person name="Lindquist E."/>
            <person name="Lucas S."/>
            <person name="Salamov A."/>
            <person name="McFadden G.I."/>
            <person name="Lane C.E."/>
            <person name="Keeling P.J."/>
            <person name="Gray M.W."/>
            <person name="Grigoriev I.V."/>
            <person name="Archibald J.M."/>
        </authorList>
    </citation>
    <scope>NUCLEOTIDE SEQUENCE</scope>
    <source>
        <strain evidence="4">CCMP2712</strain>
    </source>
</reference>
<dbReference type="EnsemblProtists" id="EKX50970">
    <property type="protein sequence ID" value="EKX50970"/>
    <property type="gene ID" value="GUITHDRAFT_103553"/>
</dbReference>
<dbReference type="PANTHER" id="PTHR31642:SF310">
    <property type="entry name" value="FATTY ALCOHOL:CAFFEOYL-COA ACYLTRANSFERASE"/>
    <property type="match status" value="1"/>
</dbReference>
<proteinExistence type="predicted"/>
<dbReference type="GO" id="GO:0016747">
    <property type="term" value="F:acyltransferase activity, transferring groups other than amino-acyl groups"/>
    <property type="evidence" value="ECO:0007669"/>
    <property type="project" value="TreeGrafter"/>
</dbReference>
<dbReference type="RefSeq" id="XP_005837950.1">
    <property type="nucleotide sequence ID" value="XM_005837893.1"/>
</dbReference>
<dbReference type="Proteomes" id="UP000011087">
    <property type="component" value="Unassembled WGS sequence"/>
</dbReference>
<dbReference type="AlphaFoldDB" id="L1JS03"/>
<dbReference type="EMBL" id="JH992977">
    <property type="protein sequence ID" value="EKX50970.1"/>
    <property type="molecule type" value="Genomic_DNA"/>
</dbReference>
<accession>L1JS03</accession>